<protein>
    <submittedName>
        <fullName evidence="1">Uncharacterized protein</fullName>
    </submittedName>
</protein>
<sequence>MTVKPADAIAAFDSASAMLEATARGITGRPFDRVGRGRLFAATLRTANLLPRSVRQSLYAFAGGAEGVRPDELGSVDLEAVAQWATEHYPERRYPAVLLGSSNGAAVHLATALGIPWLPQTMLIPVRWKGNSPDRPDRALEFGASVAPELLRNNPDIALHHMHDANQDRLMIGQMAYFRFKRRRLGAAYERFLQDRLEPGAPVIVLADESTWPVTTVADRHVFQVGAQGGIGPEDYDRHGIVPDTSAPEAEWGFDPALLEDVNRFSGSQPVHVIRYPNTHALSGPVADLYRNWLNSDRLLVESFLLIDPIRTIEARLVPLWTIFPVSSAVRTAVDYLRSSEEFRSVHIGLFPHGVESEGIAMPSRWRETISEAKFMGVDTHRYPADFAALVRHGAALRKMPRRPLPEKLDLDVALQSLGLLT</sequence>
<name>A0ABS8ZT40_9PSEU</name>
<dbReference type="Proteomes" id="UP001521150">
    <property type="component" value="Unassembled WGS sequence"/>
</dbReference>
<proteinExistence type="predicted"/>
<dbReference type="RefSeq" id="WP_233733105.1">
    <property type="nucleotide sequence ID" value="NZ_JAJVCN010000004.1"/>
</dbReference>
<gene>
    <name evidence="1" type="ORF">LWC34_49800</name>
</gene>
<reference evidence="1 2" key="1">
    <citation type="submission" date="2021-12" db="EMBL/GenBank/DDBJ databases">
        <title>Genome sequence of Kibdelosporangium philippinense ATCC 49844.</title>
        <authorList>
            <person name="Fedorov E.A."/>
            <person name="Omeragic M."/>
            <person name="Shalygina K.F."/>
            <person name="Maclea K.S."/>
        </authorList>
    </citation>
    <scope>NUCLEOTIDE SEQUENCE [LARGE SCALE GENOMIC DNA]</scope>
    <source>
        <strain evidence="1 2">ATCC 49844</strain>
    </source>
</reference>
<evidence type="ECO:0000313" key="1">
    <source>
        <dbReference type="EMBL" id="MCE7010847.1"/>
    </source>
</evidence>
<comment type="caution">
    <text evidence="1">The sequence shown here is derived from an EMBL/GenBank/DDBJ whole genome shotgun (WGS) entry which is preliminary data.</text>
</comment>
<accession>A0ABS8ZT40</accession>
<keyword evidence="2" id="KW-1185">Reference proteome</keyword>
<dbReference type="EMBL" id="JAJVCN010000004">
    <property type="protein sequence ID" value="MCE7010847.1"/>
    <property type="molecule type" value="Genomic_DNA"/>
</dbReference>
<organism evidence="1 2">
    <name type="scientific">Kibdelosporangium philippinense</name>
    <dbReference type="NCBI Taxonomy" id="211113"/>
    <lineage>
        <taxon>Bacteria</taxon>
        <taxon>Bacillati</taxon>
        <taxon>Actinomycetota</taxon>
        <taxon>Actinomycetes</taxon>
        <taxon>Pseudonocardiales</taxon>
        <taxon>Pseudonocardiaceae</taxon>
        <taxon>Kibdelosporangium</taxon>
    </lineage>
</organism>
<evidence type="ECO:0000313" key="2">
    <source>
        <dbReference type="Proteomes" id="UP001521150"/>
    </source>
</evidence>